<dbReference type="InterPro" id="IPR051400">
    <property type="entry name" value="HAD-like_hydrolase"/>
</dbReference>
<dbReference type="PANTHER" id="PTHR46470">
    <property type="entry name" value="N-ACYLNEURAMINATE-9-PHOSPHATASE"/>
    <property type="match status" value="1"/>
</dbReference>
<sequence>MKTAVASNPALPCGQSVITQLHAWLDVTCFSFDMGTVKPDAAFFRELCQRLDCEPSEVLMVGDTWRCDDAGATAAGMSAMHLDRRGNAGPEQQAVAINDLRGVLI</sequence>
<keyword evidence="2" id="KW-0479">Metal-binding</keyword>
<comment type="caution">
    <text evidence="5">The sequence shown here is derived from an EMBL/GenBank/DDBJ whole genome shotgun (WGS) entry which is preliminary data.</text>
</comment>
<proteinExistence type="predicted"/>
<keyword evidence="3 5" id="KW-0378">Hydrolase</keyword>
<keyword evidence="4" id="KW-0460">Magnesium</keyword>
<evidence type="ECO:0000256" key="1">
    <source>
        <dbReference type="ARBA" id="ARBA00001946"/>
    </source>
</evidence>
<dbReference type="EMBL" id="JBHSBV010000008">
    <property type="protein sequence ID" value="MFC4203117.1"/>
    <property type="molecule type" value="Genomic_DNA"/>
</dbReference>
<name>A0ABV8P469_9BURK</name>
<dbReference type="PANTHER" id="PTHR46470:SF2">
    <property type="entry name" value="GLYCERALDEHYDE 3-PHOSPHATE PHOSPHATASE"/>
    <property type="match status" value="1"/>
</dbReference>
<dbReference type="Pfam" id="PF00702">
    <property type="entry name" value="Hydrolase"/>
    <property type="match status" value="1"/>
</dbReference>
<accession>A0ABV8P469</accession>
<evidence type="ECO:0000256" key="2">
    <source>
        <dbReference type="ARBA" id="ARBA00022723"/>
    </source>
</evidence>
<comment type="cofactor">
    <cofactor evidence="1">
        <name>Mg(2+)</name>
        <dbReference type="ChEBI" id="CHEBI:18420"/>
    </cofactor>
</comment>
<evidence type="ECO:0000256" key="4">
    <source>
        <dbReference type="ARBA" id="ARBA00022842"/>
    </source>
</evidence>
<evidence type="ECO:0000313" key="6">
    <source>
        <dbReference type="Proteomes" id="UP001595848"/>
    </source>
</evidence>
<dbReference type="RefSeq" id="WP_217966730.1">
    <property type="nucleotide sequence ID" value="NZ_JAHTBN010000021.1"/>
</dbReference>
<dbReference type="GO" id="GO:0016787">
    <property type="term" value="F:hydrolase activity"/>
    <property type="evidence" value="ECO:0007669"/>
    <property type="project" value="UniProtKB-KW"/>
</dbReference>
<keyword evidence="6" id="KW-1185">Reference proteome</keyword>
<organism evidence="5 6">
    <name type="scientific">Candidimonas humi</name>
    <dbReference type="NCBI Taxonomy" id="683355"/>
    <lineage>
        <taxon>Bacteria</taxon>
        <taxon>Pseudomonadati</taxon>
        <taxon>Pseudomonadota</taxon>
        <taxon>Betaproteobacteria</taxon>
        <taxon>Burkholderiales</taxon>
        <taxon>Alcaligenaceae</taxon>
        <taxon>Candidimonas</taxon>
    </lineage>
</organism>
<protein>
    <submittedName>
        <fullName evidence="5">HAD family hydrolase</fullName>
        <ecNumber evidence="5">3.1.3.-</ecNumber>
    </submittedName>
</protein>
<dbReference type="NCBIfam" id="TIGR01549">
    <property type="entry name" value="HAD-SF-IA-v1"/>
    <property type="match status" value="1"/>
</dbReference>
<evidence type="ECO:0000313" key="5">
    <source>
        <dbReference type="EMBL" id="MFC4203117.1"/>
    </source>
</evidence>
<evidence type="ECO:0000256" key="3">
    <source>
        <dbReference type="ARBA" id="ARBA00022801"/>
    </source>
</evidence>
<gene>
    <name evidence="5" type="ORF">ACFOY1_19380</name>
</gene>
<dbReference type="InterPro" id="IPR006439">
    <property type="entry name" value="HAD-SF_hydro_IA"/>
</dbReference>
<dbReference type="Proteomes" id="UP001595848">
    <property type="component" value="Unassembled WGS sequence"/>
</dbReference>
<reference evidence="6" key="1">
    <citation type="journal article" date="2019" name="Int. J. Syst. Evol. Microbiol.">
        <title>The Global Catalogue of Microorganisms (GCM) 10K type strain sequencing project: providing services to taxonomists for standard genome sequencing and annotation.</title>
        <authorList>
            <consortium name="The Broad Institute Genomics Platform"/>
            <consortium name="The Broad Institute Genome Sequencing Center for Infectious Disease"/>
            <person name="Wu L."/>
            <person name="Ma J."/>
        </authorList>
    </citation>
    <scope>NUCLEOTIDE SEQUENCE [LARGE SCALE GENOMIC DNA]</scope>
    <source>
        <strain evidence="6">LMG 24813</strain>
    </source>
</reference>
<dbReference type="EC" id="3.1.3.-" evidence="5"/>